<accession>A0A0B6Z0Z9</accession>
<protein>
    <submittedName>
        <fullName evidence="1">Uncharacterized protein</fullName>
    </submittedName>
</protein>
<reference evidence="1" key="1">
    <citation type="submission" date="2014-12" db="EMBL/GenBank/DDBJ databases">
        <title>Insight into the proteome of Arion vulgaris.</title>
        <authorList>
            <person name="Aradska J."/>
            <person name="Bulat T."/>
            <person name="Smidak R."/>
            <person name="Sarate P."/>
            <person name="Gangsoo J."/>
            <person name="Sialana F."/>
            <person name="Bilban M."/>
            <person name="Lubec G."/>
        </authorList>
    </citation>
    <scope>NUCLEOTIDE SEQUENCE</scope>
    <source>
        <tissue evidence="1">Skin</tissue>
    </source>
</reference>
<sequence>EDLECYNRVRDGDINLQQFEKGQLCTSERAKASHKIVRHNSPQALPLSEANCIHSMLIQDREGELQEVKKDDIFVGIHNIETRLVISKNKVNEEVETCLTQCNTSIDTREKGCCNQEQPKPVRNKESISQDQSKNCEVISEVIARSNQVKHLNQFEKRELQDTVDQHTSQLDTKTQCTEEMCKHEIQVIDPDSFGETATNLKESTSGNVM</sequence>
<dbReference type="AlphaFoldDB" id="A0A0B6Z0Z9"/>
<gene>
    <name evidence="1" type="primary">ORF44689</name>
</gene>
<proteinExistence type="predicted"/>
<organism evidence="1">
    <name type="scientific">Arion vulgaris</name>
    <dbReference type="NCBI Taxonomy" id="1028688"/>
    <lineage>
        <taxon>Eukaryota</taxon>
        <taxon>Metazoa</taxon>
        <taxon>Spiralia</taxon>
        <taxon>Lophotrochozoa</taxon>
        <taxon>Mollusca</taxon>
        <taxon>Gastropoda</taxon>
        <taxon>Heterobranchia</taxon>
        <taxon>Euthyneura</taxon>
        <taxon>Panpulmonata</taxon>
        <taxon>Eupulmonata</taxon>
        <taxon>Stylommatophora</taxon>
        <taxon>Helicina</taxon>
        <taxon>Arionoidea</taxon>
        <taxon>Arionidae</taxon>
        <taxon>Arion</taxon>
    </lineage>
</organism>
<feature type="non-terminal residue" evidence="1">
    <location>
        <position position="1"/>
    </location>
</feature>
<feature type="non-terminal residue" evidence="1">
    <location>
        <position position="210"/>
    </location>
</feature>
<name>A0A0B6Z0Z9_9EUPU</name>
<evidence type="ECO:0000313" key="1">
    <source>
        <dbReference type="EMBL" id="CEK62264.1"/>
    </source>
</evidence>
<dbReference type="EMBL" id="HACG01015399">
    <property type="protein sequence ID" value="CEK62264.1"/>
    <property type="molecule type" value="Transcribed_RNA"/>
</dbReference>